<keyword evidence="2" id="KW-1185">Reference proteome</keyword>
<comment type="caution">
    <text evidence="1">The sequence shown here is derived from an EMBL/GenBank/DDBJ whole genome shotgun (WGS) entry which is preliminary data.</text>
</comment>
<evidence type="ECO:0000313" key="2">
    <source>
        <dbReference type="Proteomes" id="UP000434172"/>
    </source>
</evidence>
<proteinExistence type="predicted"/>
<dbReference type="Proteomes" id="UP000434172">
    <property type="component" value="Unassembled WGS sequence"/>
</dbReference>
<evidence type="ECO:0000313" key="1">
    <source>
        <dbReference type="EMBL" id="KAF0329872.1"/>
    </source>
</evidence>
<accession>A0A8H3ZVY1</accession>
<reference evidence="1 2" key="1">
    <citation type="submission" date="2019-12" db="EMBL/GenBank/DDBJ databases">
        <title>A genome sequence resource for the geographically widespread anthracnose pathogen Colletotrichum asianum.</title>
        <authorList>
            <person name="Meng Y."/>
        </authorList>
    </citation>
    <scope>NUCLEOTIDE SEQUENCE [LARGE SCALE GENOMIC DNA]</scope>
    <source>
        <strain evidence="1 2">ICMP 18580</strain>
    </source>
</reference>
<organism evidence="1 2">
    <name type="scientific">Colletotrichum asianum</name>
    <dbReference type="NCBI Taxonomy" id="702518"/>
    <lineage>
        <taxon>Eukaryota</taxon>
        <taxon>Fungi</taxon>
        <taxon>Dikarya</taxon>
        <taxon>Ascomycota</taxon>
        <taxon>Pezizomycotina</taxon>
        <taxon>Sordariomycetes</taxon>
        <taxon>Hypocreomycetidae</taxon>
        <taxon>Glomerellales</taxon>
        <taxon>Glomerellaceae</taxon>
        <taxon>Colletotrichum</taxon>
        <taxon>Colletotrichum gloeosporioides species complex</taxon>
    </lineage>
</organism>
<dbReference type="EMBL" id="WOWK01000010">
    <property type="protein sequence ID" value="KAF0329872.1"/>
    <property type="molecule type" value="Genomic_DNA"/>
</dbReference>
<dbReference type="AlphaFoldDB" id="A0A8H3ZVY1"/>
<sequence>MATRTPVPTQRQVPAASWPKLMQVRGSFRLTWPTTPLRHLSFTLFLLAETCRPLRHPHIDKVFG</sequence>
<name>A0A8H3ZVY1_9PEZI</name>
<gene>
    <name evidence="1" type="ORF">GQ607_003045</name>
</gene>
<protein>
    <submittedName>
        <fullName evidence="1">Uncharacterized protein</fullName>
    </submittedName>
</protein>